<feature type="chain" id="PRO_5002166062" description="Secreted protein" evidence="1">
    <location>
        <begin position="20"/>
        <end position="88"/>
    </location>
</feature>
<gene>
    <name evidence="2" type="ORF">M404DRAFT_1003678</name>
</gene>
<keyword evidence="3" id="KW-1185">Reference proteome</keyword>
<name>A0A0C3IUY4_PISTI</name>
<feature type="signal peptide" evidence="1">
    <location>
        <begin position="1"/>
        <end position="19"/>
    </location>
</feature>
<evidence type="ECO:0000313" key="2">
    <source>
        <dbReference type="EMBL" id="KIO00678.1"/>
    </source>
</evidence>
<reference evidence="2 3" key="1">
    <citation type="submission" date="2014-04" db="EMBL/GenBank/DDBJ databases">
        <authorList>
            <consortium name="DOE Joint Genome Institute"/>
            <person name="Kuo A."/>
            <person name="Kohler A."/>
            <person name="Costa M.D."/>
            <person name="Nagy L.G."/>
            <person name="Floudas D."/>
            <person name="Copeland A."/>
            <person name="Barry K.W."/>
            <person name="Cichocki N."/>
            <person name="Veneault-Fourrey C."/>
            <person name="LaButti K."/>
            <person name="Lindquist E.A."/>
            <person name="Lipzen A."/>
            <person name="Lundell T."/>
            <person name="Morin E."/>
            <person name="Murat C."/>
            <person name="Sun H."/>
            <person name="Tunlid A."/>
            <person name="Henrissat B."/>
            <person name="Grigoriev I.V."/>
            <person name="Hibbett D.S."/>
            <person name="Martin F."/>
            <person name="Nordberg H.P."/>
            <person name="Cantor M.N."/>
            <person name="Hua S.X."/>
        </authorList>
    </citation>
    <scope>NUCLEOTIDE SEQUENCE [LARGE SCALE GENOMIC DNA]</scope>
    <source>
        <strain evidence="2 3">Marx 270</strain>
    </source>
</reference>
<reference evidence="3" key="2">
    <citation type="submission" date="2015-01" db="EMBL/GenBank/DDBJ databases">
        <title>Evolutionary Origins and Diversification of the Mycorrhizal Mutualists.</title>
        <authorList>
            <consortium name="DOE Joint Genome Institute"/>
            <consortium name="Mycorrhizal Genomics Consortium"/>
            <person name="Kohler A."/>
            <person name="Kuo A."/>
            <person name="Nagy L.G."/>
            <person name="Floudas D."/>
            <person name="Copeland A."/>
            <person name="Barry K.W."/>
            <person name="Cichocki N."/>
            <person name="Veneault-Fourrey C."/>
            <person name="LaButti K."/>
            <person name="Lindquist E.A."/>
            <person name="Lipzen A."/>
            <person name="Lundell T."/>
            <person name="Morin E."/>
            <person name="Murat C."/>
            <person name="Riley R."/>
            <person name="Ohm R."/>
            <person name="Sun H."/>
            <person name="Tunlid A."/>
            <person name="Henrissat B."/>
            <person name="Grigoriev I.V."/>
            <person name="Hibbett D.S."/>
            <person name="Martin F."/>
        </authorList>
    </citation>
    <scope>NUCLEOTIDE SEQUENCE [LARGE SCALE GENOMIC DNA]</scope>
    <source>
        <strain evidence="3">Marx 270</strain>
    </source>
</reference>
<accession>A0A0C3IUY4</accession>
<evidence type="ECO:0000313" key="3">
    <source>
        <dbReference type="Proteomes" id="UP000054217"/>
    </source>
</evidence>
<dbReference type="InParanoid" id="A0A0C3IUY4"/>
<evidence type="ECO:0008006" key="4">
    <source>
        <dbReference type="Google" id="ProtNLM"/>
    </source>
</evidence>
<dbReference type="AlphaFoldDB" id="A0A0C3IUY4"/>
<keyword evidence="1" id="KW-0732">Signal</keyword>
<dbReference type="Proteomes" id="UP000054217">
    <property type="component" value="Unassembled WGS sequence"/>
</dbReference>
<proteinExistence type="predicted"/>
<dbReference type="OrthoDB" id="10341623at2759"/>
<sequence>MLLLSKALCILGLQWLTRARHQYFLRVKAIKVRQRAPSLKGPSLRLRYELIKSADSRDAFCCFNYSPLRSTATINQIGALFLVFRRTY</sequence>
<organism evidence="2 3">
    <name type="scientific">Pisolithus tinctorius Marx 270</name>
    <dbReference type="NCBI Taxonomy" id="870435"/>
    <lineage>
        <taxon>Eukaryota</taxon>
        <taxon>Fungi</taxon>
        <taxon>Dikarya</taxon>
        <taxon>Basidiomycota</taxon>
        <taxon>Agaricomycotina</taxon>
        <taxon>Agaricomycetes</taxon>
        <taxon>Agaricomycetidae</taxon>
        <taxon>Boletales</taxon>
        <taxon>Sclerodermatineae</taxon>
        <taxon>Pisolithaceae</taxon>
        <taxon>Pisolithus</taxon>
    </lineage>
</organism>
<evidence type="ECO:0000256" key="1">
    <source>
        <dbReference type="SAM" id="SignalP"/>
    </source>
</evidence>
<dbReference type="EMBL" id="KN831994">
    <property type="protein sequence ID" value="KIO00678.1"/>
    <property type="molecule type" value="Genomic_DNA"/>
</dbReference>
<dbReference type="HOGENOM" id="CLU_2470008_0_0_1"/>
<protein>
    <recommendedName>
        <fullName evidence="4">Secreted protein</fullName>
    </recommendedName>
</protein>